<sequence length="195" mass="21991">MMLKHTVNLLFCCYFLMLSIPSYSHHVLGRPSYSLNEDSNTPPSMAVETQIGNYFITYMVFPAFPKPNEPGRVNLYATRIDNGQTLNTSITFSVRDDRWFGSREPNETIGLQEIDDGVYRQGFLFKKAGDYIIRAHFEADGEPYEIDFPLQVGSGNSVGPIGAAIGLLIFFLISINIVQRKRIARSKIQQGKQIS</sequence>
<accession>A0A2T3JJT8</accession>
<proteinExistence type="predicted"/>
<evidence type="ECO:0008006" key="4">
    <source>
        <dbReference type="Google" id="ProtNLM"/>
    </source>
</evidence>
<evidence type="ECO:0000313" key="3">
    <source>
        <dbReference type="Proteomes" id="UP000240987"/>
    </source>
</evidence>
<dbReference type="AlphaFoldDB" id="A0A2T3JJT8"/>
<organism evidence="2 3">
    <name type="scientific">Photobacterium frigidiphilum</name>
    <dbReference type="NCBI Taxonomy" id="264736"/>
    <lineage>
        <taxon>Bacteria</taxon>
        <taxon>Pseudomonadati</taxon>
        <taxon>Pseudomonadota</taxon>
        <taxon>Gammaproteobacteria</taxon>
        <taxon>Vibrionales</taxon>
        <taxon>Vibrionaceae</taxon>
        <taxon>Photobacterium</taxon>
    </lineage>
</organism>
<keyword evidence="3" id="KW-1185">Reference proteome</keyword>
<keyword evidence="1" id="KW-0472">Membrane</keyword>
<keyword evidence="1" id="KW-0812">Transmembrane</keyword>
<dbReference type="Proteomes" id="UP000240987">
    <property type="component" value="Unassembled WGS sequence"/>
</dbReference>
<dbReference type="RefSeq" id="WP_107242517.1">
    <property type="nucleotide sequence ID" value="NZ_PYMJ01000007.1"/>
</dbReference>
<reference evidence="2 3" key="1">
    <citation type="submission" date="2018-01" db="EMBL/GenBank/DDBJ databases">
        <title>Whole genome sequencing of Histamine producing bacteria.</title>
        <authorList>
            <person name="Butler K."/>
        </authorList>
    </citation>
    <scope>NUCLEOTIDE SEQUENCE [LARGE SCALE GENOMIC DNA]</scope>
    <source>
        <strain evidence="2 3">JCM 12947</strain>
    </source>
</reference>
<evidence type="ECO:0000313" key="2">
    <source>
        <dbReference type="EMBL" id="PSU49246.1"/>
    </source>
</evidence>
<name>A0A2T3JJT8_9GAMM</name>
<evidence type="ECO:0000256" key="1">
    <source>
        <dbReference type="SAM" id="Phobius"/>
    </source>
</evidence>
<dbReference type="EMBL" id="PYMJ01000007">
    <property type="protein sequence ID" value="PSU49246.1"/>
    <property type="molecule type" value="Genomic_DNA"/>
</dbReference>
<keyword evidence="1" id="KW-1133">Transmembrane helix</keyword>
<protein>
    <recommendedName>
        <fullName evidence="4">YtkA-like domain-containing protein</fullName>
    </recommendedName>
</protein>
<dbReference type="OrthoDB" id="7061793at2"/>
<gene>
    <name evidence="2" type="ORF">C9J12_09705</name>
</gene>
<comment type="caution">
    <text evidence="2">The sequence shown here is derived from an EMBL/GenBank/DDBJ whole genome shotgun (WGS) entry which is preliminary data.</text>
</comment>
<feature type="transmembrane region" description="Helical" evidence="1">
    <location>
        <begin position="158"/>
        <end position="178"/>
    </location>
</feature>